<organism evidence="3 4">
    <name type="scientific">Jimgerdemannia flammicorona</name>
    <dbReference type="NCBI Taxonomy" id="994334"/>
    <lineage>
        <taxon>Eukaryota</taxon>
        <taxon>Fungi</taxon>
        <taxon>Fungi incertae sedis</taxon>
        <taxon>Mucoromycota</taxon>
        <taxon>Mucoromycotina</taxon>
        <taxon>Endogonomycetes</taxon>
        <taxon>Endogonales</taxon>
        <taxon>Endogonaceae</taxon>
        <taxon>Jimgerdemannia</taxon>
    </lineage>
</organism>
<dbReference type="FunFam" id="3.30.830.10:FF:000031">
    <property type="entry name" value="Putative zinc metalloprotease"/>
    <property type="match status" value="1"/>
</dbReference>
<comment type="caution">
    <text evidence="3">The sequence shown here is derived from an EMBL/GenBank/DDBJ whole genome shotgun (WGS) entry which is preliminary data.</text>
</comment>
<evidence type="ECO:0000313" key="4">
    <source>
        <dbReference type="Proteomes" id="UP000274822"/>
    </source>
</evidence>
<proteinExistence type="predicted"/>
<keyword evidence="1" id="KW-0175">Coiled coil</keyword>
<reference evidence="3 4" key="1">
    <citation type="journal article" date="2018" name="New Phytol.">
        <title>Phylogenomics of Endogonaceae and evolution of mycorrhizas within Mucoromycota.</title>
        <authorList>
            <person name="Chang Y."/>
            <person name="Desiro A."/>
            <person name="Na H."/>
            <person name="Sandor L."/>
            <person name="Lipzen A."/>
            <person name="Clum A."/>
            <person name="Barry K."/>
            <person name="Grigoriev I.V."/>
            <person name="Martin F.M."/>
            <person name="Stajich J.E."/>
            <person name="Smith M.E."/>
            <person name="Bonito G."/>
            <person name="Spatafora J.W."/>
        </authorList>
    </citation>
    <scope>NUCLEOTIDE SEQUENCE [LARGE SCALE GENOMIC DNA]</scope>
    <source>
        <strain evidence="3 4">AD002</strain>
    </source>
</reference>
<dbReference type="EMBL" id="RBNJ01000699">
    <property type="protein sequence ID" value="RUS34170.1"/>
    <property type="molecule type" value="Genomic_DNA"/>
</dbReference>
<dbReference type="SUPFAM" id="SSF63411">
    <property type="entry name" value="LuxS/MPP-like metallohydrolase"/>
    <property type="match status" value="4"/>
</dbReference>
<name>A0A433QWI3_9FUNG</name>
<protein>
    <submittedName>
        <fullName evidence="3">Metalloenzyme, LuxS/M16 peptidase-like protein</fullName>
    </submittedName>
</protein>
<dbReference type="Pfam" id="PF05193">
    <property type="entry name" value="Peptidase_M16_C"/>
    <property type="match status" value="2"/>
</dbReference>
<evidence type="ECO:0000256" key="1">
    <source>
        <dbReference type="SAM" id="Coils"/>
    </source>
</evidence>
<sequence>MAPTNPTQAVAAAANYEVVKQLTTEYGVAVMKFRSPQTGLTVVHVDIESPLVNGFFVLATEATDDYGCPHTLEHLVFLGSENYPYKGVLDSLANRALAQGTNAWTDTEYVTGCFVPKVVLHSISILILAATARMIWSVLLTMPLLPRPRNATAITTAGSEGFLNLLPIYIDHVLYPTLTDNGYYTEVHNINGKGEDAGGLSGLALARCVEINRANTNIPVTSLMYKSRSRRHVVGVVYSEMQGRQNTSGDRLQHRMQRLMFPEGCGYRSETGGLMECLRDLGVKQIRDYHRSYYRPDNLCLVITGKIDHARLLRALVPVEERIIRKGPLPPIRRPWVTSPQPPPLVKSVDEVVQFPDEDESMGEVMFAWMGPKVQDYLELKAIDVLNTYLSDSAVSVLQREFVEIEEPLCTDIDFHMTEQLRVILTLNFSNVPAENLEEIKPKFLRVLDRVCKQGFDMDRMRTVINREKLKVYETTMGDENFLYGDPNGEDLERSVQDLKYLEAVAQFTNEQWIERLRKYYVTPAHICLLGKPSAKFAKKLLREETERTEAQRERLGKEKLKELERKLEEVKKKNDVKVPKEIMGTYFCIYDWISVCLWSVRRKFAHISKRISTSIAESFPIPSASSISFIPVVTARNQPVEHIRNEVQDHVNKDDVSIPYFIQFDPSPSITTDINSAFVTLSLIITTTALPPHLRAYMSVFLDSFFNLPLDKPDGTQISYEEVVRQLNEDTIQFNASLGSGSGFRELVLISMKVEAAKYKKAIKWLEDLLWNTEFATERLVFPCLLSHLTVIYEVGMSDVRFLFDRLKIAASKILNDIPQAKRDGRRMTGAALRALQFDRSKSSFAATNVLYQAQFLPELLKKIDERPEKVVADLNEFREIREYSPWVMGMGIYTDTLWLVFVCVFLSLDNGGKIEKLTPVPLAQDVLTECGKVPGNVGYVVNLPSIESSFSLHSAKGPSRFDSPDIAPLLVLIELLENMEGIFWKLIRGQGLAYACSLSADVEAGLVNFSIYSSPDAFKAFEQAKKVLQEVADKKLDFDKALIDGAKSGVIFSIVDREDTMSRAATESFLNQVLKKVSVTHGKDMLVKVQDVTKDDLHRVLNLYLNNLFKPETSNVVVVSAPGKVKDIHEGFEKAGFNIKDTTLDDVSLLSDSWKHV</sequence>
<evidence type="ECO:0000313" key="3">
    <source>
        <dbReference type="EMBL" id="RUS34170.1"/>
    </source>
</evidence>
<dbReference type="InterPro" id="IPR011249">
    <property type="entry name" value="Metalloenz_LuxS/M16"/>
</dbReference>
<dbReference type="PANTHER" id="PTHR43016:SF16">
    <property type="entry name" value="METALLOPROTEASE, PUTATIVE (AFU_ORTHOLOGUE AFUA_4G07610)-RELATED"/>
    <property type="match status" value="1"/>
</dbReference>
<dbReference type="PANTHER" id="PTHR43016">
    <property type="entry name" value="PRESEQUENCE PROTEASE"/>
    <property type="match status" value="1"/>
</dbReference>
<dbReference type="InterPro" id="IPR007863">
    <property type="entry name" value="Peptidase_M16_C"/>
</dbReference>
<feature type="domain" description="Peptidase M16 C-terminal" evidence="2">
    <location>
        <begin position="283"/>
        <end position="466"/>
    </location>
</feature>
<dbReference type="GO" id="GO:0046872">
    <property type="term" value="F:metal ion binding"/>
    <property type="evidence" value="ECO:0007669"/>
    <property type="project" value="InterPro"/>
</dbReference>
<dbReference type="AlphaFoldDB" id="A0A433QWI3"/>
<dbReference type="Proteomes" id="UP000274822">
    <property type="component" value="Unassembled WGS sequence"/>
</dbReference>
<dbReference type="Gene3D" id="3.30.830.10">
    <property type="entry name" value="Metalloenzyme, LuxS/M16 peptidase-like"/>
    <property type="match status" value="5"/>
</dbReference>
<feature type="domain" description="Peptidase M16 C-terminal" evidence="2">
    <location>
        <begin position="957"/>
        <end position="1050"/>
    </location>
</feature>
<evidence type="ECO:0000259" key="2">
    <source>
        <dbReference type="Pfam" id="PF05193"/>
    </source>
</evidence>
<keyword evidence="4" id="KW-1185">Reference proteome</keyword>
<accession>A0A433QWI3</accession>
<feature type="coiled-coil region" evidence="1">
    <location>
        <begin position="539"/>
        <end position="574"/>
    </location>
</feature>
<gene>
    <name evidence="3" type="ORF">BC938DRAFT_482159</name>
</gene>